<feature type="region of interest" description="Disordered" evidence="1">
    <location>
        <begin position="62"/>
        <end position="113"/>
    </location>
</feature>
<dbReference type="AlphaFoldDB" id="A0A6A3BYB7"/>
<reference evidence="2" key="1">
    <citation type="submission" date="2019-09" db="EMBL/GenBank/DDBJ databases">
        <title>Draft genome information of white flower Hibiscus syriacus.</title>
        <authorList>
            <person name="Kim Y.-M."/>
        </authorList>
    </citation>
    <scope>NUCLEOTIDE SEQUENCE [LARGE SCALE GENOMIC DNA]</scope>
    <source>
        <strain evidence="2">YM2019G1</strain>
        <tissue evidence="2">Leaf</tissue>
    </source>
</reference>
<evidence type="ECO:0000313" key="2">
    <source>
        <dbReference type="EMBL" id="KAE8720458.1"/>
    </source>
</evidence>
<protein>
    <submittedName>
        <fullName evidence="2">RING/U-box superfamily protein isoform 1</fullName>
    </submittedName>
</protein>
<gene>
    <name evidence="2" type="ORF">F3Y22_tig00019423pilonHSYRG00006</name>
</gene>
<name>A0A6A3BYB7_HIBSY</name>
<dbReference type="EMBL" id="VEPZ02000719">
    <property type="protein sequence ID" value="KAE8720458.1"/>
    <property type="molecule type" value="Genomic_DNA"/>
</dbReference>
<accession>A0A6A3BYB7</accession>
<sequence>MAFTGGYNVNEVLSSNIGYGNSELTKVTYARGSTPGSIQTWQMDDLFGPTDFNRNYGYMEDVSSKADSGKNGDSHSSSILRSADDELDDNERLGQMPDSSWAVPQMPSPRTNV</sequence>
<feature type="compositionally biased region" description="Basic and acidic residues" evidence="1">
    <location>
        <begin position="62"/>
        <end position="73"/>
    </location>
</feature>
<comment type="caution">
    <text evidence="2">The sequence shown here is derived from an EMBL/GenBank/DDBJ whole genome shotgun (WGS) entry which is preliminary data.</text>
</comment>
<proteinExistence type="predicted"/>
<evidence type="ECO:0000256" key="1">
    <source>
        <dbReference type="SAM" id="MobiDB-lite"/>
    </source>
</evidence>
<organism evidence="2">
    <name type="scientific">Hibiscus syriacus</name>
    <name type="common">Rose of Sharon</name>
    <dbReference type="NCBI Taxonomy" id="106335"/>
    <lineage>
        <taxon>Eukaryota</taxon>
        <taxon>Viridiplantae</taxon>
        <taxon>Streptophyta</taxon>
        <taxon>Embryophyta</taxon>
        <taxon>Tracheophyta</taxon>
        <taxon>Spermatophyta</taxon>
        <taxon>Magnoliopsida</taxon>
        <taxon>eudicotyledons</taxon>
        <taxon>Gunneridae</taxon>
        <taxon>Pentapetalae</taxon>
        <taxon>rosids</taxon>
        <taxon>malvids</taxon>
        <taxon>Malvales</taxon>
        <taxon>Malvaceae</taxon>
        <taxon>Malvoideae</taxon>
        <taxon>Hibiscus</taxon>
    </lineage>
</organism>